<comment type="caution">
    <text evidence="2">The sequence shown here is derived from an EMBL/GenBank/DDBJ whole genome shotgun (WGS) entry which is preliminary data.</text>
</comment>
<name>A0AA39QHX9_9AGAR</name>
<evidence type="ECO:0000313" key="2">
    <source>
        <dbReference type="EMBL" id="KAK0501979.1"/>
    </source>
</evidence>
<sequence>MKRAHSVNNLSQLAQPIPYYPTTSFLHPGYPSAPVPSPFDTGPLESRPPSSSSSVFTSTSRAPSIAPSDSVSVIGTVHSYSRVDEDSLRHPAPKRARYSSSHHPSVPYQPAPISWTPSDQARFEEHIVCLTASAGFALSWVENPEWVAFCDDFLPAAKVPSRKVITNRLLPTTLEAMCASIRHEAAGKSVTAQCDGWSGQNHHHYLAFMATVDGKVWTVLVDDTSDERKTTENLLHKMIKVIKILENEWGVCVIAFTTDASGES</sequence>
<evidence type="ECO:0000256" key="1">
    <source>
        <dbReference type="SAM" id="MobiDB-lite"/>
    </source>
</evidence>
<accession>A0AA39QHX9</accession>
<dbReference type="AlphaFoldDB" id="A0AA39QHX9"/>
<evidence type="ECO:0000313" key="3">
    <source>
        <dbReference type="Proteomes" id="UP001175228"/>
    </source>
</evidence>
<evidence type="ECO:0008006" key="4">
    <source>
        <dbReference type="Google" id="ProtNLM"/>
    </source>
</evidence>
<protein>
    <recommendedName>
        <fullName evidence="4">DUF659 domain-containing protein</fullName>
    </recommendedName>
</protein>
<feature type="region of interest" description="Disordered" evidence="1">
    <location>
        <begin position="31"/>
        <end position="67"/>
    </location>
</feature>
<dbReference type="Proteomes" id="UP001175228">
    <property type="component" value="Unassembled WGS sequence"/>
</dbReference>
<keyword evidence="3" id="KW-1185">Reference proteome</keyword>
<organism evidence="2 3">
    <name type="scientific">Armillaria luteobubalina</name>
    <dbReference type="NCBI Taxonomy" id="153913"/>
    <lineage>
        <taxon>Eukaryota</taxon>
        <taxon>Fungi</taxon>
        <taxon>Dikarya</taxon>
        <taxon>Basidiomycota</taxon>
        <taxon>Agaricomycotina</taxon>
        <taxon>Agaricomycetes</taxon>
        <taxon>Agaricomycetidae</taxon>
        <taxon>Agaricales</taxon>
        <taxon>Marasmiineae</taxon>
        <taxon>Physalacriaceae</taxon>
        <taxon>Armillaria</taxon>
    </lineage>
</organism>
<proteinExistence type="predicted"/>
<dbReference type="EMBL" id="JAUEPU010000005">
    <property type="protein sequence ID" value="KAK0501979.1"/>
    <property type="molecule type" value="Genomic_DNA"/>
</dbReference>
<reference evidence="2" key="1">
    <citation type="submission" date="2023-06" db="EMBL/GenBank/DDBJ databases">
        <authorList>
            <consortium name="Lawrence Berkeley National Laboratory"/>
            <person name="Ahrendt S."/>
            <person name="Sahu N."/>
            <person name="Indic B."/>
            <person name="Wong-Bajracharya J."/>
            <person name="Merenyi Z."/>
            <person name="Ke H.-M."/>
            <person name="Monk M."/>
            <person name="Kocsube S."/>
            <person name="Drula E."/>
            <person name="Lipzen A."/>
            <person name="Balint B."/>
            <person name="Henrissat B."/>
            <person name="Andreopoulos B."/>
            <person name="Martin F.M."/>
            <person name="Harder C.B."/>
            <person name="Rigling D."/>
            <person name="Ford K.L."/>
            <person name="Foster G.D."/>
            <person name="Pangilinan J."/>
            <person name="Papanicolaou A."/>
            <person name="Barry K."/>
            <person name="LaButti K."/>
            <person name="Viragh M."/>
            <person name="Koriabine M."/>
            <person name="Yan M."/>
            <person name="Riley R."/>
            <person name="Champramary S."/>
            <person name="Plett K.L."/>
            <person name="Tsai I.J."/>
            <person name="Slot J."/>
            <person name="Sipos G."/>
            <person name="Plett J."/>
            <person name="Nagy L.G."/>
            <person name="Grigoriev I.V."/>
        </authorList>
    </citation>
    <scope>NUCLEOTIDE SEQUENCE</scope>
    <source>
        <strain evidence="2">HWK02</strain>
    </source>
</reference>
<feature type="compositionally biased region" description="Low complexity" evidence="1">
    <location>
        <begin position="47"/>
        <end position="64"/>
    </location>
</feature>
<feature type="region of interest" description="Disordered" evidence="1">
    <location>
        <begin position="84"/>
        <end position="106"/>
    </location>
</feature>
<gene>
    <name evidence="2" type="ORF">EDD18DRAFT_1064873</name>
</gene>